<protein>
    <submittedName>
        <fullName evidence="2">Uncharacterized protein</fullName>
    </submittedName>
</protein>
<feature type="region of interest" description="Disordered" evidence="1">
    <location>
        <begin position="26"/>
        <end position="50"/>
    </location>
</feature>
<dbReference type="Proteomes" id="UP001286313">
    <property type="component" value="Unassembled WGS sequence"/>
</dbReference>
<feature type="compositionally biased region" description="Basic and acidic residues" evidence="1">
    <location>
        <begin position="26"/>
        <end position="45"/>
    </location>
</feature>
<evidence type="ECO:0000256" key="1">
    <source>
        <dbReference type="SAM" id="MobiDB-lite"/>
    </source>
</evidence>
<dbReference type="AlphaFoldDB" id="A0AAE1K991"/>
<accession>A0AAE1K991</accession>
<gene>
    <name evidence="2" type="ORF">Pcinc_025589</name>
</gene>
<comment type="caution">
    <text evidence="2">The sequence shown here is derived from an EMBL/GenBank/DDBJ whole genome shotgun (WGS) entry which is preliminary data.</text>
</comment>
<evidence type="ECO:0000313" key="2">
    <source>
        <dbReference type="EMBL" id="KAK3869076.1"/>
    </source>
</evidence>
<evidence type="ECO:0000313" key="3">
    <source>
        <dbReference type="Proteomes" id="UP001286313"/>
    </source>
</evidence>
<keyword evidence="3" id="KW-1185">Reference proteome</keyword>
<proteinExistence type="predicted"/>
<organism evidence="2 3">
    <name type="scientific">Petrolisthes cinctipes</name>
    <name type="common">Flat porcelain crab</name>
    <dbReference type="NCBI Taxonomy" id="88211"/>
    <lineage>
        <taxon>Eukaryota</taxon>
        <taxon>Metazoa</taxon>
        <taxon>Ecdysozoa</taxon>
        <taxon>Arthropoda</taxon>
        <taxon>Crustacea</taxon>
        <taxon>Multicrustacea</taxon>
        <taxon>Malacostraca</taxon>
        <taxon>Eumalacostraca</taxon>
        <taxon>Eucarida</taxon>
        <taxon>Decapoda</taxon>
        <taxon>Pleocyemata</taxon>
        <taxon>Anomura</taxon>
        <taxon>Galatheoidea</taxon>
        <taxon>Porcellanidae</taxon>
        <taxon>Petrolisthes</taxon>
    </lineage>
</organism>
<dbReference type="EMBL" id="JAWQEG010002892">
    <property type="protein sequence ID" value="KAK3869076.1"/>
    <property type="molecule type" value="Genomic_DNA"/>
</dbReference>
<sequence>MWRCLSASTSTMVPVLLRHGAKLVNTKDRSFDPDEDKGRGSETDVGHLPLGGRGGRVLPFLIHGVGRLRQFGGDGVRRR</sequence>
<reference evidence="2" key="1">
    <citation type="submission" date="2023-10" db="EMBL/GenBank/DDBJ databases">
        <title>Genome assemblies of two species of porcelain crab, Petrolisthes cinctipes and Petrolisthes manimaculis (Anomura: Porcellanidae).</title>
        <authorList>
            <person name="Angst P."/>
        </authorList>
    </citation>
    <scope>NUCLEOTIDE SEQUENCE</scope>
    <source>
        <strain evidence="2">PB745_01</strain>
        <tissue evidence="2">Gill</tissue>
    </source>
</reference>
<name>A0AAE1K991_PETCI</name>